<dbReference type="PANTHER" id="PTHR48100:SF62">
    <property type="entry name" value="GLUCOSYL-3-PHOSPHOGLYCERATE PHOSPHATASE"/>
    <property type="match status" value="1"/>
</dbReference>
<name>A0A523S3X5_UNCAE</name>
<gene>
    <name evidence="3" type="ORF">E3J84_01100</name>
</gene>
<accession>A0A523S3X5</accession>
<dbReference type="Gene3D" id="3.40.50.1240">
    <property type="entry name" value="Phosphoglycerate mutase-like"/>
    <property type="match status" value="1"/>
</dbReference>
<feature type="active site" description="Proton donor/acceptor" evidence="1">
    <location>
        <position position="93"/>
    </location>
</feature>
<dbReference type="SUPFAM" id="SSF53254">
    <property type="entry name" value="Phosphoglycerate mutase-like"/>
    <property type="match status" value="1"/>
</dbReference>
<comment type="caution">
    <text evidence="3">The sequence shown here is derived from an EMBL/GenBank/DDBJ whole genome shotgun (WGS) entry which is preliminary data.</text>
</comment>
<dbReference type="InterPro" id="IPR029033">
    <property type="entry name" value="His_PPase_superfam"/>
</dbReference>
<evidence type="ECO:0000256" key="2">
    <source>
        <dbReference type="PIRSR" id="PIRSR613078-2"/>
    </source>
</evidence>
<dbReference type="Proteomes" id="UP000316360">
    <property type="component" value="Unassembled WGS sequence"/>
</dbReference>
<dbReference type="GO" id="GO:0016791">
    <property type="term" value="F:phosphatase activity"/>
    <property type="evidence" value="ECO:0007669"/>
    <property type="project" value="TreeGrafter"/>
</dbReference>
<sequence>MWSNIGARGPILKKIILVRHGQTDWNRENRIQGELDIPLNERGKREAKEIALRLAHTVIDHIYSSRLSRAYETAIEIAELHKLKVLTDPRLDELGQGKWEGMRVSEVRRLYPDFYSKWEKDPTSVTPPEGKSVREVFKKVKEFWAENILPGKGTAVIVAHKVINALIKSILEEGNSLDMLWEKLPENAQIERFSL</sequence>
<dbReference type="PROSITE" id="PS00175">
    <property type="entry name" value="PG_MUTASE"/>
    <property type="match status" value="1"/>
</dbReference>
<dbReference type="CDD" id="cd07067">
    <property type="entry name" value="HP_PGM_like"/>
    <property type="match status" value="1"/>
</dbReference>
<reference evidence="3 4" key="1">
    <citation type="submission" date="2019-03" db="EMBL/GenBank/DDBJ databases">
        <title>Metabolic potential of uncultured bacteria and archaea associated with petroleum seepage in deep-sea sediments.</title>
        <authorList>
            <person name="Dong X."/>
            <person name="Hubert C."/>
        </authorList>
    </citation>
    <scope>NUCLEOTIDE SEQUENCE [LARGE SCALE GENOMIC DNA]</scope>
    <source>
        <strain evidence="3">E44_bin7</strain>
    </source>
</reference>
<proteinExistence type="predicted"/>
<feature type="active site" description="Tele-phosphohistidine intermediate" evidence="1">
    <location>
        <position position="20"/>
    </location>
</feature>
<dbReference type="InterPro" id="IPR013078">
    <property type="entry name" value="His_Pase_superF_clade-1"/>
</dbReference>
<dbReference type="AlphaFoldDB" id="A0A523S3X5"/>
<protein>
    <submittedName>
        <fullName evidence="3">Histidine phosphatase family protein</fullName>
    </submittedName>
</protein>
<dbReference type="EMBL" id="SOKJ01000054">
    <property type="protein sequence ID" value="TET12736.1"/>
    <property type="molecule type" value="Genomic_DNA"/>
</dbReference>
<organism evidence="3 4">
    <name type="scientific">Aerophobetes bacterium</name>
    <dbReference type="NCBI Taxonomy" id="2030807"/>
    <lineage>
        <taxon>Bacteria</taxon>
        <taxon>Candidatus Aerophobota</taxon>
    </lineage>
</organism>
<dbReference type="PANTHER" id="PTHR48100">
    <property type="entry name" value="BROAD-SPECIFICITY PHOSPHATASE YOR283W-RELATED"/>
    <property type="match status" value="1"/>
</dbReference>
<evidence type="ECO:0000313" key="4">
    <source>
        <dbReference type="Proteomes" id="UP000316360"/>
    </source>
</evidence>
<dbReference type="InterPro" id="IPR001345">
    <property type="entry name" value="PG/BPGM_mutase_AS"/>
</dbReference>
<evidence type="ECO:0000256" key="1">
    <source>
        <dbReference type="PIRSR" id="PIRSR613078-1"/>
    </source>
</evidence>
<dbReference type="GO" id="GO:0005737">
    <property type="term" value="C:cytoplasm"/>
    <property type="evidence" value="ECO:0007669"/>
    <property type="project" value="TreeGrafter"/>
</dbReference>
<evidence type="ECO:0000313" key="3">
    <source>
        <dbReference type="EMBL" id="TET12736.1"/>
    </source>
</evidence>
<dbReference type="InterPro" id="IPR050275">
    <property type="entry name" value="PGM_Phosphatase"/>
</dbReference>
<dbReference type="SMART" id="SM00855">
    <property type="entry name" value="PGAM"/>
    <property type="match status" value="1"/>
</dbReference>
<dbReference type="Pfam" id="PF00300">
    <property type="entry name" value="His_Phos_1"/>
    <property type="match status" value="1"/>
</dbReference>
<feature type="binding site" evidence="2">
    <location>
        <begin position="19"/>
        <end position="26"/>
    </location>
    <ligand>
        <name>substrate</name>
    </ligand>
</feature>
<feature type="binding site" evidence="2">
    <location>
        <position position="69"/>
    </location>
    <ligand>
        <name>substrate</name>
    </ligand>
</feature>